<gene>
    <name evidence="3" type="ORF">SAMN05660236_2007</name>
</gene>
<keyword evidence="4" id="KW-1185">Reference proteome</keyword>
<dbReference type="InterPro" id="IPR005625">
    <property type="entry name" value="PepSY-ass_TM"/>
</dbReference>
<dbReference type="InterPro" id="IPR025711">
    <property type="entry name" value="PepSY"/>
</dbReference>
<sequence>MTFKKVFGKLHLWLGLTSGLVVFIIAITGCIYAFQAEIQDATQPYRYVEVQDKPSLPPSTLKAIAEKELPGKKIHAVLYAKPGRAAQVIFFNIDPQYYYFVYLNPYTGEVLKVSDENAGFFRFVLMGHFYLWLPENIGQPVVASATLIFVVMLISGIILWWPRNKAAAKQRFSIKWSARWRRKNYDLHNVLGFYASWIAIILAVTGLVWGFQWFAKGVYTLTGGEKSLVYVEPASDTTHRVQAGMPVIDQIWIRMRAEHPNAEVMEVHVPETKASSLVITINTDETTYWKTDYRYFDQYSLKELSVDHVYGRLAEATAADKLTRMNYDIHVGAIIGLSGKTLMFFASLICASLPITGCYIWWGRRKKKANELEEEEATTVNTAKTVQSFARPVITPARAKSEAKV</sequence>
<dbReference type="RefSeq" id="WP_079686505.1">
    <property type="nucleotide sequence ID" value="NZ_FUZU01000001.1"/>
</dbReference>
<evidence type="ECO:0000259" key="2">
    <source>
        <dbReference type="Pfam" id="PF03413"/>
    </source>
</evidence>
<feature type="domain" description="PepSY" evidence="2">
    <location>
        <begin position="56"/>
        <end position="113"/>
    </location>
</feature>
<evidence type="ECO:0000256" key="1">
    <source>
        <dbReference type="SAM" id="Phobius"/>
    </source>
</evidence>
<dbReference type="Pfam" id="PF03413">
    <property type="entry name" value="PepSY"/>
    <property type="match status" value="1"/>
</dbReference>
<evidence type="ECO:0000313" key="4">
    <source>
        <dbReference type="Proteomes" id="UP000190961"/>
    </source>
</evidence>
<name>A0A1T5KBC3_9BACT</name>
<dbReference type="PANTHER" id="PTHR34219:SF3">
    <property type="entry name" value="BLL7967 PROTEIN"/>
    <property type="match status" value="1"/>
</dbReference>
<dbReference type="PANTHER" id="PTHR34219">
    <property type="entry name" value="IRON-REGULATED INNER MEMBRANE PROTEIN-RELATED"/>
    <property type="match status" value="1"/>
</dbReference>
<keyword evidence="1" id="KW-1133">Transmembrane helix</keyword>
<accession>A0A1T5KBC3</accession>
<organism evidence="3 4">
    <name type="scientific">Ohtaekwangia koreensis</name>
    <dbReference type="NCBI Taxonomy" id="688867"/>
    <lineage>
        <taxon>Bacteria</taxon>
        <taxon>Pseudomonadati</taxon>
        <taxon>Bacteroidota</taxon>
        <taxon>Cytophagia</taxon>
        <taxon>Cytophagales</taxon>
        <taxon>Fulvivirgaceae</taxon>
        <taxon>Ohtaekwangia</taxon>
    </lineage>
</organism>
<feature type="transmembrane region" description="Helical" evidence="1">
    <location>
        <begin position="12"/>
        <end position="34"/>
    </location>
</feature>
<dbReference type="STRING" id="688867.SAMN05660236_2007"/>
<proteinExistence type="predicted"/>
<feature type="transmembrane region" description="Helical" evidence="1">
    <location>
        <begin position="191"/>
        <end position="211"/>
    </location>
</feature>
<feature type="transmembrane region" description="Helical" evidence="1">
    <location>
        <begin position="141"/>
        <end position="161"/>
    </location>
</feature>
<dbReference type="Pfam" id="PF03929">
    <property type="entry name" value="PepSY_TM"/>
    <property type="match status" value="1"/>
</dbReference>
<dbReference type="PROSITE" id="PS51257">
    <property type="entry name" value="PROKAR_LIPOPROTEIN"/>
    <property type="match status" value="1"/>
</dbReference>
<evidence type="ECO:0000313" key="3">
    <source>
        <dbReference type="EMBL" id="SKC61013.1"/>
    </source>
</evidence>
<keyword evidence="1" id="KW-0812">Transmembrane</keyword>
<reference evidence="3 4" key="1">
    <citation type="submission" date="2017-02" db="EMBL/GenBank/DDBJ databases">
        <authorList>
            <person name="Peterson S.W."/>
        </authorList>
    </citation>
    <scope>NUCLEOTIDE SEQUENCE [LARGE SCALE GENOMIC DNA]</scope>
    <source>
        <strain evidence="3 4">DSM 25262</strain>
    </source>
</reference>
<protein>
    <submittedName>
        <fullName evidence="3">Uncharacterized iron-regulated membrane protein</fullName>
    </submittedName>
</protein>
<dbReference type="AlphaFoldDB" id="A0A1T5KBC3"/>
<dbReference type="Proteomes" id="UP000190961">
    <property type="component" value="Unassembled WGS sequence"/>
</dbReference>
<dbReference type="OrthoDB" id="111691at2"/>
<keyword evidence="1" id="KW-0472">Membrane</keyword>
<dbReference type="EMBL" id="FUZU01000001">
    <property type="protein sequence ID" value="SKC61013.1"/>
    <property type="molecule type" value="Genomic_DNA"/>
</dbReference>
<feature type="transmembrane region" description="Helical" evidence="1">
    <location>
        <begin position="342"/>
        <end position="362"/>
    </location>
</feature>